<sequence>MGQAQSNDNSASSTTPTSNTPPPSTNPPRDSDGDDTSMGSLLAEAAAFGEGDNENESLEAKAQKALDCPCIADLRNGSCGSQFTEAFRCFLISTAEEKGSDCVHPFVALQKCVKANPNAFSKEVLEDEKETEKRKSSSSLCSKTIESSLLSGQRTLLAVANPSFRTSTTAQEAYSFSLL</sequence>
<dbReference type="PANTHER" id="PTHR21622">
    <property type="entry name" value="COILED-COIL-HELIX-COILED-COIL-HELIX DOMAIN CONTAINING 4"/>
    <property type="match status" value="1"/>
</dbReference>
<keyword evidence="8" id="KW-0576">Peroxisome</keyword>
<dbReference type="Proteomes" id="UP000886595">
    <property type="component" value="Unassembled WGS sequence"/>
</dbReference>
<comment type="caution">
    <text evidence="13">The sequence shown here is derived from an EMBL/GenBank/DDBJ whole genome shotgun (WGS) entry which is preliminary data.</text>
</comment>
<keyword evidence="6" id="KW-0811">Translocation</keyword>
<dbReference type="AlphaFoldDB" id="A0A8X7P644"/>
<evidence type="ECO:0000313" key="14">
    <source>
        <dbReference type="Proteomes" id="UP000886595"/>
    </source>
</evidence>
<name>A0A8X7P644_BRACI</name>
<dbReference type="FunFam" id="1.10.287.2900:FF:000003">
    <property type="entry name" value="mitochondrial intermembrane space import and assembly protein 40"/>
    <property type="match status" value="1"/>
</dbReference>
<keyword evidence="10" id="KW-0676">Redox-active center</keyword>
<evidence type="ECO:0000256" key="9">
    <source>
        <dbReference type="ARBA" id="ARBA00023157"/>
    </source>
</evidence>
<evidence type="ECO:0000256" key="7">
    <source>
        <dbReference type="ARBA" id="ARBA00023128"/>
    </source>
</evidence>
<feature type="region of interest" description="Disordered" evidence="12">
    <location>
        <begin position="1"/>
        <end position="58"/>
    </location>
</feature>
<evidence type="ECO:0000256" key="1">
    <source>
        <dbReference type="ARBA" id="ARBA00004253"/>
    </source>
</evidence>
<evidence type="ECO:0000256" key="8">
    <source>
        <dbReference type="ARBA" id="ARBA00023140"/>
    </source>
</evidence>
<organism evidence="13 14">
    <name type="scientific">Brassica carinata</name>
    <name type="common">Ethiopian mustard</name>
    <name type="synonym">Abyssinian cabbage</name>
    <dbReference type="NCBI Taxonomy" id="52824"/>
    <lineage>
        <taxon>Eukaryota</taxon>
        <taxon>Viridiplantae</taxon>
        <taxon>Streptophyta</taxon>
        <taxon>Embryophyta</taxon>
        <taxon>Tracheophyta</taxon>
        <taxon>Spermatophyta</taxon>
        <taxon>Magnoliopsida</taxon>
        <taxon>eudicotyledons</taxon>
        <taxon>Gunneridae</taxon>
        <taxon>Pentapetalae</taxon>
        <taxon>rosids</taxon>
        <taxon>malvids</taxon>
        <taxon>Brassicales</taxon>
        <taxon>Brassicaceae</taxon>
        <taxon>Brassiceae</taxon>
        <taxon>Brassica</taxon>
    </lineage>
</organism>
<keyword evidence="7" id="KW-0496">Mitochondrion</keyword>
<dbReference type="OrthoDB" id="7481291at2759"/>
<evidence type="ECO:0000256" key="3">
    <source>
        <dbReference type="ARBA" id="ARBA00022448"/>
    </source>
</evidence>
<dbReference type="EMBL" id="JAAMPC010000064">
    <property type="protein sequence ID" value="KAG2244673.1"/>
    <property type="molecule type" value="Genomic_DNA"/>
</dbReference>
<comment type="subcellular location">
    <subcellularLocation>
        <location evidence="2">Mitochondrion intermembrane space</location>
    </subcellularLocation>
    <subcellularLocation>
        <location evidence="1">Peroxisome matrix</location>
    </subcellularLocation>
</comment>
<reference evidence="13 14" key="1">
    <citation type="submission" date="2020-02" db="EMBL/GenBank/DDBJ databases">
        <authorList>
            <person name="Ma Q."/>
            <person name="Huang Y."/>
            <person name="Song X."/>
            <person name="Pei D."/>
        </authorList>
    </citation>
    <scope>NUCLEOTIDE SEQUENCE [LARGE SCALE GENOMIC DNA]</scope>
    <source>
        <strain evidence="13">Sxm20200214</strain>
        <tissue evidence="13">Leaf</tissue>
    </source>
</reference>
<dbReference type="InterPro" id="IPR039289">
    <property type="entry name" value="CHCHD4"/>
</dbReference>
<keyword evidence="9" id="KW-1015">Disulfide bond</keyword>
<keyword evidence="4" id="KW-0653">Protein transport</keyword>
<evidence type="ECO:0000256" key="5">
    <source>
        <dbReference type="ARBA" id="ARBA00023002"/>
    </source>
</evidence>
<dbReference type="Gene3D" id="1.10.287.2900">
    <property type="match status" value="1"/>
</dbReference>
<dbReference type="GO" id="GO:0045041">
    <property type="term" value="P:protein import into mitochondrial intermembrane space"/>
    <property type="evidence" value="ECO:0007669"/>
    <property type="project" value="InterPro"/>
</dbReference>
<proteinExistence type="predicted"/>
<accession>A0A8X7P644</accession>
<protein>
    <recommendedName>
        <fullName evidence="11">Mitochondrial intermembrane space import and assembly protein 40 homolog</fullName>
    </recommendedName>
</protein>
<dbReference type="PANTHER" id="PTHR21622:SF0">
    <property type="entry name" value="COILED-COIL-HELIX-COILED-COIL-HELIX DOMAIN CONTAINING 4"/>
    <property type="match status" value="1"/>
</dbReference>
<feature type="compositionally biased region" description="Low complexity" evidence="12">
    <location>
        <begin position="1"/>
        <end position="18"/>
    </location>
</feature>
<keyword evidence="14" id="KW-1185">Reference proteome</keyword>
<gene>
    <name evidence="13" type="ORF">Bca52824_093475</name>
</gene>
<evidence type="ECO:0000313" key="13">
    <source>
        <dbReference type="EMBL" id="KAG2244673.1"/>
    </source>
</evidence>
<evidence type="ECO:0000256" key="2">
    <source>
        <dbReference type="ARBA" id="ARBA00004569"/>
    </source>
</evidence>
<dbReference type="GO" id="GO:0015035">
    <property type="term" value="F:protein-disulfide reductase activity"/>
    <property type="evidence" value="ECO:0007669"/>
    <property type="project" value="InterPro"/>
</dbReference>
<evidence type="ECO:0000256" key="4">
    <source>
        <dbReference type="ARBA" id="ARBA00022927"/>
    </source>
</evidence>
<evidence type="ECO:0000256" key="6">
    <source>
        <dbReference type="ARBA" id="ARBA00023010"/>
    </source>
</evidence>
<evidence type="ECO:0000256" key="12">
    <source>
        <dbReference type="SAM" id="MobiDB-lite"/>
    </source>
</evidence>
<evidence type="ECO:0000256" key="11">
    <source>
        <dbReference type="ARBA" id="ARBA00067557"/>
    </source>
</evidence>
<dbReference type="GO" id="GO:0005782">
    <property type="term" value="C:peroxisomal matrix"/>
    <property type="evidence" value="ECO:0007669"/>
    <property type="project" value="UniProtKB-SubCell"/>
</dbReference>
<dbReference type="GO" id="GO:0005758">
    <property type="term" value="C:mitochondrial intermembrane space"/>
    <property type="evidence" value="ECO:0007669"/>
    <property type="project" value="UniProtKB-SubCell"/>
</dbReference>
<keyword evidence="3" id="KW-0813">Transport</keyword>
<keyword evidence="5" id="KW-0560">Oxidoreductase</keyword>
<evidence type="ECO:0000256" key="10">
    <source>
        <dbReference type="ARBA" id="ARBA00023284"/>
    </source>
</evidence>